<dbReference type="Gene3D" id="1.20.272.10">
    <property type="match status" value="1"/>
</dbReference>
<evidence type="ECO:0000256" key="1">
    <source>
        <dbReference type="ARBA" id="ARBA00002393"/>
    </source>
</evidence>
<keyword evidence="8" id="KW-1185">Reference proteome</keyword>
<evidence type="ECO:0000256" key="5">
    <source>
        <dbReference type="ARBA" id="ARBA00022840"/>
    </source>
</evidence>
<dbReference type="Gene3D" id="3.40.50.300">
    <property type="entry name" value="P-loop containing nucleotide triphosphate hydrolases"/>
    <property type="match status" value="1"/>
</dbReference>
<comment type="function">
    <text evidence="1">DNA-dependent ATPase that plays important roles in cellular responses to stalled DNA replication processes.</text>
</comment>
<dbReference type="SUPFAM" id="SSF52540">
    <property type="entry name" value="P-loop containing nucleoside triphosphate hydrolases"/>
    <property type="match status" value="1"/>
</dbReference>
<name>A0ABV3UCN4_9GAMM</name>
<dbReference type="Pfam" id="PF12002">
    <property type="entry name" value="MgsA_C"/>
    <property type="match status" value="1"/>
</dbReference>
<organism evidence="7 8">
    <name type="scientific">Serratia quinivorans</name>
    <dbReference type="NCBI Taxonomy" id="137545"/>
    <lineage>
        <taxon>Bacteria</taxon>
        <taxon>Pseudomonadati</taxon>
        <taxon>Pseudomonadota</taxon>
        <taxon>Gammaproteobacteria</taxon>
        <taxon>Enterobacterales</taxon>
        <taxon>Yersiniaceae</taxon>
        <taxon>Serratia</taxon>
    </lineage>
</organism>
<dbReference type="CDD" id="cd18139">
    <property type="entry name" value="HLD_clamp_RarA"/>
    <property type="match status" value="1"/>
</dbReference>
<dbReference type="GeneID" id="74949932"/>
<feature type="domain" description="AAA+ ATPase" evidence="6">
    <location>
        <begin position="49"/>
        <end position="165"/>
    </location>
</feature>
<dbReference type="Proteomes" id="UP001558101">
    <property type="component" value="Unassembled WGS sequence"/>
</dbReference>
<evidence type="ECO:0000256" key="2">
    <source>
        <dbReference type="ARBA" id="ARBA00008959"/>
    </source>
</evidence>
<evidence type="ECO:0000313" key="7">
    <source>
        <dbReference type="EMBL" id="MEX3171345.1"/>
    </source>
</evidence>
<protein>
    <recommendedName>
        <fullName evidence="3">Replication-associated recombination protein A</fullName>
    </recommendedName>
</protein>
<dbReference type="CDD" id="cd00009">
    <property type="entry name" value="AAA"/>
    <property type="match status" value="1"/>
</dbReference>
<keyword evidence="5" id="KW-0067">ATP-binding</keyword>
<accession>A0ABV3UCN4</accession>
<dbReference type="InterPro" id="IPR008921">
    <property type="entry name" value="DNA_pol3_clamp-load_cplx_C"/>
</dbReference>
<dbReference type="InterPro" id="IPR032423">
    <property type="entry name" value="AAA_assoc_2"/>
</dbReference>
<dbReference type="EMBL" id="JBFQXQ010000001">
    <property type="protein sequence ID" value="MEX3171345.1"/>
    <property type="molecule type" value="Genomic_DNA"/>
</dbReference>
<dbReference type="InterPro" id="IPR003593">
    <property type="entry name" value="AAA+_ATPase"/>
</dbReference>
<dbReference type="InterPro" id="IPR021886">
    <property type="entry name" value="MgsA_C"/>
</dbReference>
<comment type="similarity">
    <text evidence="2">Belongs to the AAA ATPase family. RarA/MGS1/WRNIP1 subfamily.</text>
</comment>
<dbReference type="RefSeq" id="WP_012006115.1">
    <property type="nucleotide sequence ID" value="NZ_CAMIRA010000001.1"/>
</dbReference>
<gene>
    <name evidence="7" type="ORF">AB4M04_04525</name>
</gene>
<dbReference type="Gene3D" id="1.10.8.60">
    <property type="match status" value="1"/>
</dbReference>
<dbReference type="Pfam" id="PF16193">
    <property type="entry name" value="AAA_assoc_2"/>
    <property type="match status" value="1"/>
</dbReference>
<dbReference type="InterPro" id="IPR051314">
    <property type="entry name" value="AAA_ATPase_RarA/MGS1/WRNIP1"/>
</dbReference>
<dbReference type="InterPro" id="IPR027417">
    <property type="entry name" value="P-loop_NTPase"/>
</dbReference>
<comment type="caution">
    <text evidence="7">The sequence shown here is derived from an EMBL/GenBank/DDBJ whole genome shotgun (WGS) entry which is preliminary data.</text>
</comment>
<sequence length="447" mass="49572">MSNMSLDFSQNEFQPLAARMRPTTLAQYIGQQHLLAAGKPLPRAIEAGQLHSMILWGPPGTGKTTLAELIGRYGQADVERISAVTSGIKEIREAIERARQNRDAGRRTILFVDEVHRFNKSQQDAFLPHIEDGTITFIGATTENPSFELNSALLSRARVYLLKALTAEDISQVLDQAMQDSSRGFGGQNIELPEETRRMLSELVGGDARRALNSLEMMADMAEINAKGIRVLTPELLKEVSGERSARFDNKGDRFYDLISALHKSVRGSAPDAALYWYARIITAGGDPLYVARRLLAIASEDVGNADPRGMQVAIAAWDCFTRVGPAEGERAIAQAIVYLACAPKSNAVYTAFKAAIRDAKEMADYDVPEHLRNAPTKLMKEMGLGAEYRYAHDEPNAYAAGEDYFPPEMARTRYYHPTTRGLEGKIGEKLAWLAEQDQNSQTKRYR</sequence>
<dbReference type="Pfam" id="PF00004">
    <property type="entry name" value="AAA"/>
    <property type="match status" value="1"/>
</dbReference>
<dbReference type="Gene3D" id="1.10.3710.10">
    <property type="entry name" value="DNA polymerase III clamp loader subunits, C-terminal domain"/>
    <property type="match status" value="1"/>
</dbReference>
<evidence type="ECO:0000259" key="6">
    <source>
        <dbReference type="SMART" id="SM00382"/>
    </source>
</evidence>
<proteinExistence type="inferred from homology"/>
<dbReference type="PANTHER" id="PTHR13779">
    <property type="entry name" value="WERNER HELICASE-INTERACTING PROTEIN 1 FAMILY MEMBER"/>
    <property type="match status" value="1"/>
</dbReference>
<dbReference type="SMART" id="SM00382">
    <property type="entry name" value="AAA"/>
    <property type="match status" value="1"/>
</dbReference>
<dbReference type="PANTHER" id="PTHR13779:SF7">
    <property type="entry name" value="ATPASE WRNIP1"/>
    <property type="match status" value="1"/>
</dbReference>
<evidence type="ECO:0000256" key="4">
    <source>
        <dbReference type="ARBA" id="ARBA00022741"/>
    </source>
</evidence>
<evidence type="ECO:0000256" key="3">
    <source>
        <dbReference type="ARBA" id="ARBA00020776"/>
    </source>
</evidence>
<dbReference type="InterPro" id="IPR003959">
    <property type="entry name" value="ATPase_AAA_core"/>
</dbReference>
<reference evidence="7 8" key="1">
    <citation type="submission" date="2024-07" db="EMBL/GenBank/DDBJ databases">
        <title>Genomes of novel Serratia strains from suburban soil.</title>
        <authorList>
            <person name="Markert E.X."/>
            <person name="Severe K."/>
            <person name="Severe L."/>
            <person name="Twing K.I."/>
            <person name="Ward L.M."/>
        </authorList>
    </citation>
    <scope>NUCLEOTIDE SEQUENCE [LARGE SCALE GENOMIC DNA]</scope>
    <source>
        <strain evidence="7 8">3C-UT</strain>
    </source>
</reference>
<keyword evidence="4" id="KW-0547">Nucleotide-binding</keyword>
<dbReference type="SUPFAM" id="SSF48019">
    <property type="entry name" value="post-AAA+ oligomerization domain-like"/>
    <property type="match status" value="1"/>
</dbReference>
<evidence type="ECO:0000313" key="8">
    <source>
        <dbReference type="Proteomes" id="UP001558101"/>
    </source>
</evidence>